<keyword evidence="3" id="KW-1185">Reference proteome</keyword>
<dbReference type="Proteomes" id="UP001150538">
    <property type="component" value="Unassembled WGS sequence"/>
</dbReference>
<evidence type="ECO:0000313" key="2">
    <source>
        <dbReference type="EMBL" id="KAJ1914742.1"/>
    </source>
</evidence>
<proteinExistence type="predicted"/>
<comment type="caution">
    <text evidence="2">The sequence shown here is derived from an EMBL/GenBank/DDBJ whole genome shotgun (WGS) entry which is preliminary data.</text>
</comment>
<name>A0A9W7ZVK2_9FUNG</name>
<accession>A0A9W7ZVK2</accession>
<evidence type="ECO:0000256" key="1">
    <source>
        <dbReference type="SAM" id="MobiDB-lite"/>
    </source>
</evidence>
<dbReference type="EMBL" id="JANBPU010000182">
    <property type="protein sequence ID" value="KAJ1914742.1"/>
    <property type="molecule type" value="Genomic_DNA"/>
</dbReference>
<dbReference type="AlphaFoldDB" id="A0A9W7ZVK2"/>
<feature type="region of interest" description="Disordered" evidence="1">
    <location>
        <begin position="143"/>
        <end position="189"/>
    </location>
</feature>
<organism evidence="2 3">
    <name type="scientific">Mycoemilia scoparia</name>
    <dbReference type="NCBI Taxonomy" id="417184"/>
    <lineage>
        <taxon>Eukaryota</taxon>
        <taxon>Fungi</taxon>
        <taxon>Fungi incertae sedis</taxon>
        <taxon>Zoopagomycota</taxon>
        <taxon>Kickxellomycotina</taxon>
        <taxon>Kickxellomycetes</taxon>
        <taxon>Kickxellales</taxon>
        <taxon>Kickxellaceae</taxon>
        <taxon>Mycoemilia</taxon>
    </lineage>
</organism>
<sequence length="207" mass="23886">MLINKRWSDRMMKYGIELIFDNQALCLEIGNTEDAKTAAQLLKSNFNYISNAILEYKEMLKKNTQLDVNASMVEAGSTENMFTLFIQCELLNKPPSSPPPPLSSLMSLNRNLNRISLFDYVDSNGRIKETPAQPIQKYNHHYPYQQQQQQQQEKDRLSQKVMLTPPLDSDEIIETPIKPPPPSLPSYKEYYNSPLFINRKGKKKNKG</sequence>
<evidence type="ECO:0000313" key="3">
    <source>
        <dbReference type="Proteomes" id="UP001150538"/>
    </source>
</evidence>
<protein>
    <submittedName>
        <fullName evidence="2">Uncharacterized protein</fullName>
    </submittedName>
</protein>
<gene>
    <name evidence="2" type="ORF">H4219_004650</name>
</gene>
<reference evidence="2" key="1">
    <citation type="submission" date="2022-07" db="EMBL/GenBank/DDBJ databases">
        <title>Phylogenomic reconstructions and comparative analyses of Kickxellomycotina fungi.</title>
        <authorList>
            <person name="Reynolds N.K."/>
            <person name="Stajich J.E."/>
            <person name="Barry K."/>
            <person name="Grigoriev I.V."/>
            <person name="Crous P."/>
            <person name="Smith M.E."/>
        </authorList>
    </citation>
    <scope>NUCLEOTIDE SEQUENCE</scope>
    <source>
        <strain evidence="2">NBRC 100468</strain>
    </source>
</reference>